<keyword evidence="3" id="KW-1185">Reference proteome</keyword>
<dbReference type="EMBL" id="JBHPBY010000095">
    <property type="protein sequence ID" value="MFC1850381.1"/>
    <property type="molecule type" value="Genomic_DNA"/>
</dbReference>
<organism evidence="2 3">
    <name type="scientific">candidate division CSSED10-310 bacterium</name>
    <dbReference type="NCBI Taxonomy" id="2855610"/>
    <lineage>
        <taxon>Bacteria</taxon>
        <taxon>Bacteria division CSSED10-310</taxon>
    </lineage>
</organism>
<comment type="caution">
    <text evidence="2">The sequence shown here is derived from an EMBL/GenBank/DDBJ whole genome shotgun (WGS) entry which is preliminary data.</text>
</comment>
<proteinExistence type="predicted"/>
<feature type="transmembrane region" description="Helical" evidence="1">
    <location>
        <begin position="253"/>
        <end position="272"/>
    </location>
</feature>
<dbReference type="Proteomes" id="UP001594351">
    <property type="component" value="Unassembled WGS sequence"/>
</dbReference>
<keyword evidence="1" id="KW-0812">Transmembrane</keyword>
<keyword evidence="1" id="KW-0472">Membrane</keyword>
<name>A0ABV6YWA6_UNCC1</name>
<evidence type="ECO:0000256" key="1">
    <source>
        <dbReference type="SAM" id="Phobius"/>
    </source>
</evidence>
<keyword evidence="1" id="KW-1133">Transmembrane helix</keyword>
<gene>
    <name evidence="2" type="ORF">ACFL27_09345</name>
</gene>
<accession>A0ABV6YWA6</accession>
<reference evidence="2 3" key="1">
    <citation type="submission" date="2024-09" db="EMBL/GenBank/DDBJ databases">
        <title>Laminarin stimulates single cell rates of sulfate reduction while oxygen inhibits transcriptomic activity in coastal marine sediment.</title>
        <authorList>
            <person name="Lindsay M."/>
            <person name="Orcutt B."/>
            <person name="Emerson D."/>
            <person name="Stepanauskas R."/>
            <person name="D'Angelo T."/>
        </authorList>
    </citation>
    <scope>NUCLEOTIDE SEQUENCE [LARGE SCALE GENOMIC DNA]</scope>
    <source>
        <strain evidence="2">SAG AM-311-K15</strain>
    </source>
</reference>
<evidence type="ECO:0000313" key="3">
    <source>
        <dbReference type="Proteomes" id="UP001594351"/>
    </source>
</evidence>
<evidence type="ECO:0008006" key="4">
    <source>
        <dbReference type="Google" id="ProtNLM"/>
    </source>
</evidence>
<feature type="transmembrane region" description="Helical" evidence="1">
    <location>
        <begin position="17"/>
        <end position="36"/>
    </location>
</feature>
<protein>
    <recommendedName>
        <fullName evidence="4">ABC transporter permease</fullName>
    </recommendedName>
</protein>
<evidence type="ECO:0000313" key="2">
    <source>
        <dbReference type="EMBL" id="MFC1850381.1"/>
    </source>
</evidence>
<sequence>MSFVQLLQKVGTMDRRWIFLAIFVATVIPFFFPLGLEVKLTDEVKNIYDFIEQMDEHSQPILLSFDYAPDVAAECHPMALALLRHLFSRDIKVVAVALHQAAPALALDAFTTVAKEYNKKYGEDYAFMGFGAGFAYMMAKMGESFPDSFPADYYGTPIGEIPLARKIQNYSSVAMVITLSGSRSYEYYITFAQAKSGVKVAAGMTAVMASDAYPFLQSGQLVGLMGGLKAAAEYEQLVGHRDRAFIGMDAQSITHILIVFFIILGNVSYFLTKRMEKR</sequence>